<dbReference type="Pfam" id="PF01381">
    <property type="entry name" value="HTH_3"/>
    <property type="match status" value="1"/>
</dbReference>
<dbReference type="InterPro" id="IPR001387">
    <property type="entry name" value="Cro/C1-type_HTH"/>
</dbReference>
<reference evidence="2 3" key="1">
    <citation type="submission" date="2023-07" db="EMBL/GenBank/DDBJ databases">
        <title>Sorghum-associated microbial communities from plants grown in Nebraska, USA.</title>
        <authorList>
            <person name="Schachtman D."/>
        </authorList>
    </citation>
    <scope>NUCLEOTIDE SEQUENCE [LARGE SCALE GENOMIC DNA]</scope>
    <source>
        <strain evidence="2 3">BE310</strain>
    </source>
</reference>
<organism evidence="2 3">
    <name type="scientific">Pelomonas aquatica</name>
    <dbReference type="NCBI Taxonomy" id="431058"/>
    <lineage>
        <taxon>Bacteria</taxon>
        <taxon>Pseudomonadati</taxon>
        <taxon>Pseudomonadota</taxon>
        <taxon>Betaproteobacteria</taxon>
        <taxon>Burkholderiales</taxon>
        <taxon>Sphaerotilaceae</taxon>
        <taxon>Roseateles</taxon>
    </lineage>
</organism>
<evidence type="ECO:0000313" key="2">
    <source>
        <dbReference type="EMBL" id="MDR7298945.1"/>
    </source>
</evidence>
<keyword evidence="3" id="KW-1185">Reference proteome</keyword>
<comment type="caution">
    <text evidence="2">The sequence shown here is derived from an EMBL/GenBank/DDBJ whole genome shotgun (WGS) entry which is preliminary data.</text>
</comment>
<dbReference type="SMART" id="SM00530">
    <property type="entry name" value="HTH_XRE"/>
    <property type="match status" value="1"/>
</dbReference>
<gene>
    <name evidence="2" type="ORF">J2X16_004313</name>
</gene>
<dbReference type="RefSeq" id="WP_056875674.1">
    <property type="nucleotide sequence ID" value="NZ_JAVDXQ010000006.1"/>
</dbReference>
<evidence type="ECO:0000259" key="1">
    <source>
        <dbReference type="PROSITE" id="PS50943"/>
    </source>
</evidence>
<feature type="domain" description="HTH cro/C1-type" evidence="1">
    <location>
        <begin position="16"/>
        <end position="68"/>
    </location>
</feature>
<dbReference type="InterPro" id="IPR010982">
    <property type="entry name" value="Lambda_DNA-bd_dom_sf"/>
</dbReference>
<dbReference type="EMBL" id="JAVDXQ010000006">
    <property type="protein sequence ID" value="MDR7298945.1"/>
    <property type="molecule type" value="Genomic_DNA"/>
</dbReference>
<sequence>MTHRLVHSPEQLAVLLKTTRKARRLTQGELAARMGLSANRFSELESDLGALTVQRLFELTQALGLEIFVANADSPAAAATPAQW</sequence>
<name>A0ABU1ZE97_9BURK</name>
<dbReference type="PROSITE" id="PS50943">
    <property type="entry name" value="HTH_CROC1"/>
    <property type="match status" value="1"/>
</dbReference>
<evidence type="ECO:0000313" key="3">
    <source>
        <dbReference type="Proteomes" id="UP001180536"/>
    </source>
</evidence>
<dbReference type="Proteomes" id="UP001180536">
    <property type="component" value="Unassembled WGS sequence"/>
</dbReference>
<accession>A0ABU1ZE97</accession>
<dbReference type="CDD" id="cd00093">
    <property type="entry name" value="HTH_XRE"/>
    <property type="match status" value="1"/>
</dbReference>
<proteinExistence type="predicted"/>
<dbReference type="SUPFAM" id="SSF47413">
    <property type="entry name" value="lambda repressor-like DNA-binding domains"/>
    <property type="match status" value="1"/>
</dbReference>
<dbReference type="Gene3D" id="1.10.260.40">
    <property type="entry name" value="lambda repressor-like DNA-binding domains"/>
    <property type="match status" value="1"/>
</dbReference>
<protein>
    <submittedName>
        <fullName evidence="2">HTH-type transcriptional regulator/antitoxin HipB</fullName>
    </submittedName>
</protein>